<keyword evidence="1" id="KW-0812">Transmembrane</keyword>
<keyword evidence="1" id="KW-1133">Transmembrane helix</keyword>
<keyword evidence="4" id="KW-1185">Reference proteome</keyword>
<dbReference type="Proteomes" id="UP001501166">
    <property type="component" value="Unassembled WGS sequence"/>
</dbReference>
<reference evidence="3 4" key="1">
    <citation type="journal article" date="2019" name="Int. J. Syst. Evol. Microbiol.">
        <title>The Global Catalogue of Microorganisms (GCM) 10K type strain sequencing project: providing services to taxonomists for standard genome sequencing and annotation.</title>
        <authorList>
            <consortium name="The Broad Institute Genomics Platform"/>
            <consortium name="The Broad Institute Genome Sequencing Center for Infectious Disease"/>
            <person name="Wu L."/>
            <person name="Ma J."/>
        </authorList>
    </citation>
    <scope>NUCLEOTIDE SEQUENCE [LARGE SCALE GENOMIC DNA]</scope>
    <source>
        <strain evidence="3 4">JCM 12662</strain>
    </source>
</reference>
<gene>
    <name evidence="3" type="ORF">GCM10008932_13780</name>
</gene>
<protein>
    <recommendedName>
        <fullName evidence="2">Anti-sigma factor RsgI-like middle domain-containing protein</fullName>
    </recommendedName>
</protein>
<evidence type="ECO:0000313" key="3">
    <source>
        <dbReference type="EMBL" id="GAA0362408.1"/>
    </source>
</evidence>
<keyword evidence="1" id="KW-0472">Membrane</keyword>
<organism evidence="3 4">
    <name type="scientific">Alkalibacterium iburiense</name>
    <dbReference type="NCBI Taxonomy" id="290589"/>
    <lineage>
        <taxon>Bacteria</taxon>
        <taxon>Bacillati</taxon>
        <taxon>Bacillota</taxon>
        <taxon>Bacilli</taxon>
        <taxon>Lactobacillales</taxon>
        <taxon>Carnobacteriaceae</taxon>
        <taxon>Alkalibacterium</taxon>
    </lineage>
</organism>
<dbReference type="EMBL" id="BAAACW010000083">
    <property type="protein sequence ID" value="GAA0362408.1"/>
    <property type="molecule type" value="Genomic_DNA"/>
</dbReference>
<feature type="domain" description="Anti-sigma factor RsgI-like middle" evidence="2">
    <location>
        <begin position="72"/>
        <end position="186"/>
    </location>
</feature>
<accession>A0ABN0XFH7</accession>
<evidence type="ECO:0000256" key="1">
    <source>
        <dbReference type="SAM" id="Phobius"/>
    </source>
</evidence>
<evidence type="ECO:0000313" key="4">
    <source>
        <dbReference type="Proteomes" id="UP001501166"/>
    </source>
</evidence>
<feature type="transmembrane region" description="Helical" evidence="1">
    <location>
        <begin position="48"/>
        <end position="67"/>
    </location>
</feature>
<sequence length="242" mass="27845">MNRKIKDAFNRVTAEKDLMQHTEDAVILYMRTQNEKPPIVKNSRKRNIGLALAFVFVFAFSSLFVYLQPVSAVSINSTSSVEVYFNRFNRVVEVISYDENGEPTSEEMAIQNKGFEEVMDEILSDADAEDVYVTVASRNEAATREMVANLTTHQEMMRNMHIYQSSEEIMKKARENEMSMGRMHAMHELQESGEEYNTTDIETESTQELMEAFDRHHQEMMRGGHMHRPGGGMNGGHMNRSR</sequence>
<name>A0ABN0XFH7_9LACT</name>
<evidence type="ECO:0000259" key="2">
    <source>
        <dbReference type="Pfam" id="PF23750"/>
    </source>
</evidence>
<dbReference type="Pfam" id="PF23750">
    <property type="entry name" value="RsgI_M"/>
    <property type="match status" value="1"/>
</dbReference>
<proteinExistence type="predicted"/>
<dbReference type="RefSeq" id="WP_343755048.1">
    <property type="nucleotide sequence ID" value="NZ_BAAACW010000083.1"/>
</dbReference>
<comment type="caution">
    <text evidence="3">The sequence shown here is derived from an EMBL/GenBank/DDBJ whole genome shotgun (WGS) entry which is preliminary data.</text>
</comment>
<dbReference type="InterPro" id="IPR055431">
    <property type="entry name" value="RsgI_M"/>
</dbReference>